<organism evidence="1">
    <name type="scientific">Neobodo designis</name>
    <name type="common">Flagellated protozoan</name>
    <name type="synonym">Bodo designis</name>
    <dbReference type="NCBI Taxonomy" id="312471"/>
    <lineage>
        <taxon>Eukaryota</taxon>
        <taxon>Discoba</taxon>
        <taxon>Euglenozoa</taxon>
        <taxon>Kinetoplastea</taxon>
        <taxon>Metakinetoplastina</taxon>
        <taxon>Neobodonida</taxon>
        <taxon>Neobodo</taxon>
    </lineage>
</organism>
<sequence length="277" mass="29333">MERDVSTIVGGSWRWRDGLDVEASVRKRHIFAPASSKHAGAAPVRGVRADVGVVYRGAEATGVGADDCFAASEWVAEATGRVGTVGRGTSGAVFARAAFTVERELHLPRGRVALGRVRLYGFAMPLHSAQMPAVDAPQHLAGIGRGSEHIVAPPGGAAVAAASAELDCPLVPRKATLRFYASSAAALPSWKELARAADGLDLSVTIGWALVPAARQERSNFADEQHPRRMECRFPARVWLRRTDASGGAVGVGSRLSLGLPRCALLWEPADADFPRD</sequence>
<accession>A0A7S1QZX8</accession>
<dbReference type="AlphaFoldDB" id="A0A7S1QZX8"/>
<reference evidence="1" key="1">
    <citation type="submission" date="2021-01" db="EMBL/GenBank/DDBJ databases">
        <authorList>
            <person name="Corre E."/>
            <person name="Pelletier E."/>
            <person name="Niang G."/>
            <person name="Scheremetjew M."/>
            <person name="Finn R."/>
            <person name="Kale V."/>
            <person name="Holt S."/>
            <person name="Cochrane G."/>
            <person name="Meng A."/>
            <person name="Brown T."/>
            <person name="Cohen L."/>
        </authorList>
    </citation>
    <scope>NUCLEOTIDE SEQUENCE</scope>
    <source>
        <strain evidence="1">CCAP 1951/1</strain>
    </source>
</reference>
<dbReference type="EMBL" id="HBGF01050423">
    <property type="protein sequence ID" value="CAD9152773.1"/>
    <property type="molecule type" value="Transcribed_RNA"/>
</dbReference>
<evidence type="ECO:0000313" key="1">
    <source>
        <dbReference type="EMBL" id="CAD9152773.1"/>
    </source>
</evidence>
<protein>
    <submittedName>
        <fullName evidence="1">Uncharacterized protein</fullName>
    </submittedName>
</protein>
<name>A0A7S1QZX8_NEODS</name>
<proteinExistence type="predicted"/>
<gene>
    <name evidence="1" type="ORF">NDES1114_LOCUS33765</name>
</gene>